<dbReference type="Pfam" id="PF14555">
    <property type="entry name" value="UBA_4"/>
    <property type="match status" value="1"/>
</dbReference>
<dbReference type="FunFam" id="2.40.50.140:FF:000220">
    <property type="entry name" value="DNA ligase"/>
    <property type="match status" value="1"/>
</dbReference>
<dbReference type="CDD" id="cd16273">
    <property type="entry name" value="SNM1A-1C-like_MBL-fold"/>
    <property type="match status" value="1"/>
</dbReference>
<dbReference type="Gramene" id="PNW82285">
    <property type="protein sequence ID" value="PNW82285"/>
    <property type="gene ID" value="CHLRE_06g278177v5"/>
</dbReference>
<dbReference type="PROSITE" id="PS00697">
    <property type="entry name" value="DNA_LIGASE_A1"/>
    <property type="match status" value="1"/>
</dbReference>
<dbReference type="CDD" id="cd07969">
    <property type="entry name" value="OBF_DNA_ligase_I"/>
    <property type="match status" value="1"/>
</dbReference>
<feature type="compositionally biased region" description="Low complexity" evidence="9">
    <location>
        <begin position="1125"/>
        <end position="1155"/>
    </location>
</feature>
<dbReference type="Gene3D" id="3.30.1490.70">
    <property type="match status" value="1"/>
</dbReference>
<dbReference type="Gene3D" id="1.10.8.10">
    <property type="entry name" value="DNA helicase RuvA subunit, C-terminal domain"/>
    <property type="match status" value="1"/>
</dbReference>
<dbReference type="PANTHER" id="PTHR45674:SF9">
    <property type="entry name" value="DNA LIGASE 3"/>
    <property type="match status" value="1"/>
</dbReference>
<feature type="compositionally biased region" description="Polar residues" evidence="9">
    <location>
        <begin position="1010"/>
        <end position="1026"/>
    </location>
</feature>
<dbReference type="PANTHER" id="PTHR45674">
    <property type="entry name" value="DNA LIGASE 1/3 FAMILY MEMBER"/>
    <property type="match status" value="1"/>
</dbReference>
<dbReference type="GO" id="GO:0003677">
    <property type="term" value="F:DNA binding"/>
    <property type="evidence" value="ECO:0007669"/>
    <property type="project" value="InterPro"/>
</dbReference>
<feature type="compositionally biased region" description="Low complexity" evidence="9">
    <location>
        <begin position="617"/>
        <end position="632"/>
    </location>
</feature>
<evidence type="ECO:0000256" key="1">
    <source>
        <dbReference type="ARBA" id="ARBA00007572"/>
    </source>
</evidence>
<dbReference type="Gene3D" id="3.30.470.30">
    <property type="entry name" value="DNA ligase/mRNA capping enzyme"/>
    <property type="match status" value="2"/>
</dbReference>
<keyword evidence="6" id="KW-0067">ATP-binding</keyword>
<feature type="compositionally biased region" description="Low complexity" evidence="9">
    <location>
        <begin position="1784"/>
        <end position="1808"/>
    </location>
</feature>
<evidence type="ECO:0000256" key="6">
    <source>
        <dbReference type="ARBA" id="ARBA00022840"/>
    </source>
</evidence>
<reference evidence="11 12" key="1">
    <citation type="journal article" date="2007" name="Science">
        <title>The Chlamydomonas genome reveals the evolution of key animal and plant functions.</title>
        <authorList>
            <person name="Merchant S.S."/>
            <person name="Prochnik S.E."/>
            <person name="Vallon O."/>
            <person name="Harris E.H."/>
            <person name="Karpowicz S.J."/>
            <person name="Witman G.B."/>
            <person name="Terry A."/>
            <person name="Salamov A."/>
            <person name="Fritz-Laylin L.K."/>
            <person name="Marechal-Drouard L."/>
            <person name="Marshall W.F."/>
            <person name="Qu L.H."/>
            <person name="Nelson D.R."/>
            <person name="Sanderfoot A.A."/>
            <person name="Spalding M.H."/>
            <person name="Kapitonov V.V."/>
            <person name="Ren Q."/>
            <person name="Ferris P."/>
            <person name="Lindquist E."/>
            <person name="Shapiro H."/>
            <person name="Lucas S.M."/>
            <person name="Grimwood J."/>
            <person name="Schmutz J."/>
            <person name="Cardol P."/>
            <person name="Cerutti H."/>
            <person name="Chanfreau G."/>
            <person name="Chen C.L."/>
            <person name="Cognat V."/>
            <person name="Croft M.T."/>
            <person name="Dent R."/>
            <person name="Dutcher S."/>
            <person name="Fernandez E."/>
            <person name="Fukuzawa H."/>
            <person name="Gonzalez-Ballester D."/>
            <person name="Gonzalez-Halphen D."/>
            <person name="Hallmann A."/>
            <person name="Hanikenne M."/>
            <person name="Hippler M."/>
            <person name="Inwood W."/>
            <person name="Jabbari K."/>
            <person name="Kalanon M."/>
            <person name="Kuras R."/>
            <person name="Lefebvre P.A."/>
            <person name="Lemaire S.D."/>
            <person name="Lobanov A.V."/>
            <person name="Lohr M."/>
            <person name="Manuell A."/>
            <person name="Meier I."/>
            <person name="Mets L."/>
            <person name="Mittag M."/>
            <person name="Mittelmeier T."/>
            <person name="Moroney J.V."/>
            <person name="Moseley J."/>
            <person name="Napoli C."/>
            <person name="Nedelcu A.M."/>
            <person name="Niyogi K."/>
            <person name="Novoselov S.V."/>
            <person name="Paulsen I.T."/>
            <person name="Pazour G."/>
            <person name="Purton S."/>
            <person name="Ral J.P."/>
            <person name="Riano-Pachon D.M."/>
            <person name="Riekhof W."/>
            <person name="Rymarquis L."/>
            <person name="Schroda M."/>
            <person name="Stern D."/>
            <person name="Umen J."/>
            <person name="Willows R."/>
            <person name="Wilson N."/>
            <person name="Zimmer S.L."/>
            <person name="Allmer J."/>
            <person name="Balk J."/>
            <person name="Bisova K."/>
            <person name="Chen C.J."/>
            <person name="Elias M."/>
            <person name="Gendler K."/>
            <person name="Hauser C."/>
            <person name="Lamb M.R."/>
            <person name="Ledford H."/>
            <person name="Long J.C."/>
            <person name="Minagawa J."/>
            <person name="Page M.D."/>
            <person name="Pan J."/>
            <person name="Pootakham W."/>
            <person name="Roje S."/>
            <person name="Rose A."/>
            <person name="Stahlberg E."/>
            <person name="Terauchi A.M."/>
            <person name="Yang P."/>
            <person name="Ball S."/>
            <person name="Bowler C."/>
            <person name="Dieckmann C.L."/>
            <person name="Gladyshev V.N."/>
            <person name="Green P."/>
            <person name="Jorgensen R."/>
            <person name="Mayfield S."/>
            <person name="Mueller-Roeber B."/>
            <person name="Rajamani S."/>
            <person name="Sayre R.T."/>
            <person name="Brokstein P."/>
            <person name="Dubchak I."/>
            <person name="Goodstein D."/>
            <person name="Hornick L."/>
            <person name="Huang Y.W."/>
            <person name="Jhaveri J."/>
            <person name="Luo Y."/>
            <person name="Martinez D."/>
            <person name="Ngau W.C."/>
            <person name="Otillar B."/>
            <person name="Poliakov A."/>
            <person name="Porter A."/>
            <person name="Szajkowski L."/>
            <person name="Werner G."/>
            <person name="Zhou K."/>
            <person name="Grigoriev I.V."/>
            <person name="Rokhsar D.S."/>
            <person name="Grossman A.R."/>
        </authorList>
    </citation>
    <scope>NUCLEOTIDE SEQUENCE [LARGE SCALE GENOMIC DNA]</scope>
    <source>
        <strain evidence="12">CC-503</strain>
    </source>
</reference>
<feature type="region of interest" description="Disordered" evidence="9">
    <location>
        <begin position="906"/>
        <end position="1058"/>
    </location>
</feature>
<dbReference type="PROSITE" id="PS50160">
    <property type="entry name" value="DNA_LIGASE_A3"/>
    <property type="match status" value="2"/>
</dbReference>
<dbReference type="Pfam" id="PF01068">
    <property type="entry name" value="DNA_ligase_A_M"/>
    <property type="match status" value="2"/>
</dbReference>
<feature type="region of interest" description="Disordered" evidence="9">
    <location>
        <begin position="1644"/>
        <end position="1675"/>
    </location>
</feature>
<dbReference type="InterPro" id="IPR036866">
    <property type="entry name" value="RibonucZ/Hydroxyglut_hydro"/>
</dbReference>
<dbReference type="KEGG" id="cre:CHLRE_06g278177v5"/>
<dbReference type="GO" id="GO:0005524">
    <property type="term" value="F:ATP binding"/>
    <property type="evidence" value="ECO:0007669"/>
    <property type="project" value="UniProtKB-KW"/>
</dbReference>
<feature type="compositionally biased region" description="Polar residues" evidence="9">
    <location>
        <begin position="1918"/>
        <end position="1929"/>
    </location>
</feature>
<evidence type="ECO:0000256" key="5">
    <source>
        <dbReference type="ARBA" id="ARBA00022763"/>
    </source>
</evidence>
<evidence type="ECO:0000256" key="9">
    <source>
        <dbReference type="SAM" id="MobiDB-lite"/>
    </source>
</evidence>
<dbReference type="GO" id="GO:0003910">
    <property type="term" value="F:DNA ligase (ATP) activity"/>
    <property type="evidence" value="ECO:0000318"/>
    <property type="project" value="GO_Central"/>
</dbReference>
<dbReference type="GO" id="GO:0006273">
    <property type="term" value="P:lagging strand elongation"/>
    <property type="evidence" value="ECO:0000318"/>
    <property type="project" value="GO_Central"/>
</dbReference>
<dbReference type="SUPFAM" id="SSF117018">
    <property type="entry name" value="ATP-dependent DNA ligase DNA-binding domain"/>
    <property type="match status" value="1"/>
</dbReference>
<evidence type="ECO:0000256" key="2">
    <source>
        <dbReference type="ARBA" id="ARBA00022598"/>
    </source>
</evidence>
<dbReference type="Gene3D" id="3.60.15.10">
    <property type="entry name" value="Ribonuclease Z/Hydroxyacylglutathione hydrolase-like"/>
    <property type="match status" value="1"/>
</dbReference>
<dbReference type="InterPro" id="IPR016059">
    <property type="entry name" value="DNA_ligase_ATP-dep_CS"/>
</dbReference>
<dbReference type="ExpressionAtlas" id="A0A2K3DP21">
    <property type="expression patterns" value="baseline"/>
</dbReference>
<dbReference type="InParanoid" id="A0A2K3DP21"/>
<feature type="compositionally biased region" description="Low complexity" evidence="9">
    <location>
        <begin position="257"/>
        <end position="283"/>
    </location>
</feature>
<feature type="compositionally biased region" description="Low complexity" evidence="9">
    <location>
        <begin position="435"/>
        <end position="455"/>
    </location>
</feature>
<protein>
    <recommendedName>
        <fullName evidence="10">ATP-dependent DNA ligase family profile domain-containing protein</fullName>
    </recommendedName>
</protein>
<feature type="region of interest" description="Disordered" evidence="9">
    <location>
        <begin position="667"/>
        <end position="862"/>
    </location>
</feature>
<sequence>MQRRGSGSRGAGGTAAAGSGGAGPGGGGTAAAVTVPAHKVIPGTGGAVTVDAFRYAHPGVKAYFLTHAHSDHYTGLSEAWCAGPVYCSELTARLVAHLTGVSTAWLRPLPLGRPVVVEGLVEVTLVDANHCPGAVQLLFRVLPRGGGGGAAGGGAGGVGGVDATDAAKSAGGSTRGADAGCSSGAGAVRYLHCGDMRYSPAMQSWPQLGAWRGCEGVFLDTTYCQPKHTFPTQDEAVDYVASQVAAMWEEDQREAAAEAAGTSGPVGAPAAAAEEGQAAVQRALQQTGPGKEAAVGAACDGSAPRGAEAAAPGPPFTEPVGEPGPGSVEGEGGGGSCPTEREVGSGGSGRGPFRRLYLISTYVIGKERILLRIHERTGLRIHVSSTKLDVLRLLLPPEPNPDPDAGVAAAARDGLEAAGAAEHHHHHHDHDHFQQDQQRQGGEAAAPGEAARGQEAGHQWLTLPGGARRLSDVFTDDPAASPVHVVGWGTLGETWPYFRPNFVNMQRAAEIMGARCVVGFVPTGWTYEMKRSVFSVHSKGALSVHLVPYSEHSSYPELLEYVKWLRPRQVIPTVGVKEGDREGERARAAMLARFRSLVDETASKARFLAAMGGGGARRQQQRPADAGAAKAGAAGGGGGVAAAGAGGGGGAAAVSVVQAEVVQLDQDFEDDEEGEEAVGEEPAEGGQPLEQAPDRAQRPEPPCGTAAQKQGTATELPPAAVTRPSSVGRLPVGDGADADVVVLISDEDDDDDDSSRRGGGEGGACGNTGAAGGEPGACTTATAERPAAQERRQQRQQQLGRLDRTSLPPASQARDQGAGGDVDACGHAVGPTPGSAGAIDGYADCSGSAGGNDANDGAGGDDAVSQLMAVIGGAANRQQAQQLLMAARGDLAAAVNRFFDGGGAAASGGGVGGRPQPGSSSPSPKVRGRGRGAAASHGRGGGGSAGEGRPAKRPKLSPQGGAAPGTGSQAGVGGAGQRSITGFFGLRPKQEPQQPREQSQPAQRHEPKQGRQQQEEQAPSGSQPSLGRQQARPAQQRGQGKAEPFPEEAGVGAGTGAAAGVDAGTAALTGGTSVRAASGGGASEAAAAAPAVKVEPGAQPSGEAQPDAAHNGSHVTGPASGVPPGALEAAGGTGTLSLTGEDGSSSPPAAVQPPSKRLRLGLPRYSPTVPVGAPAPAASPTVQAAPAYGTTTFGDGETASAAAHSTPGKMARTGNDVVELPDTPGPRPVSNDEGGRAGAGEGIGCVGAAALHPFFTRGKTQSPSASGRISGARGRAGRGGGGSSDAGRAGVRGGASASAAPGAVGGEVAPPRVKQEPAEADGCGGDAGGDIHQAETPQGQGAARQVMSATLQPATAPAAPASTSAAAATAADAATAAAALAMSWEACREALLLPLERYDPVRHACWGPAHCGDGGAAAANSTSSAAASAAGAASGRGPTPYLHVALCLSALSSTTKRLAISDALTNMFRSVLAAADDPGRDLVAALYLVTGRIAPEYDKTELNVGGATVSGALQAATGASAARLKQLYREHGDLGDVAAACRRTQSTLRNPAPLLCGRLLAALRDVAADKGQGVAARRQAVVLGLLRACRDVEVRFLVRTLISNLRVGANWRSVLAPLGRAVLLHQRATAAVAAAADGSATTAAVQSPAPVKGSGGGSKAGGGGNKGGGGGGSKAAAARQRGAAAEAALGCSKAELEAAGAAVLEAYHTCPNFEILVPVLLRHGIEGLRTRCGLTLGVPLKPMLANACAGVADGLLQLQSASPAAVAVASAGAAAGGGTGGARAGAAAAMSTPPSAPPASSSSSSSWSPLVLPPFLVEYKYDGRRAQIHLLPDGRVAIFSRNCEDVTDAHPDVCAMVRHAAAGPAAEPGEAAGPEEPAAAEGAAAARVPAQPPGPTPEAGMGTHVGAGENAPAADVSTAGSTPASTTQEPPSAVAPAPAAAFAAAAAANHAAAGSTRSLILDAEVVAVEWLSEEELRAAAEAAEAEGAPPPPAYRLKAFQELATRARGQVEQHQVTVQVCVFVFDLLEWNGTSLLHRPLRERRSLLPAALPGMSPGRVMLATAVELQPLQPLQPSAVDREDGEEGPAAEVPVRMWPAPGEPGARRLEEVASAAAALHAAAAAAAAAVPAATAGKPRRRRPPATAAAAAATASDAAAHAAAPRKAAPAVAEARIKLEPCGEDPAAAAVAHAPAPAAAAPAVVELLSSDEDGPGSEGPYGRPHADDTGAPPAPEHSKAAAVGGHDPAAAAAQQPPCQPGPPSMGASRAVMDMLLQSFNTGAEGLMLKRLDGASAYEPSRRSEAWIKVKRDYCEGLRDSVDVVPIGAWYGQGRKVKWFSPFLLAVWDPVREEFQSLCRCMSGFSDQFYAAAKERLGATIIPGPKPYYNTGERCSVWFEPTEVWELRGADLTLSPVHRAASGRLHTERGVGMRFPRFIRVRDDKRPEDATTPDDIVHLYNKQTRKVVVGERGGGDVGRAAGAARPATGCGGAAAVQAQGAQGAGASKRSGRGRDSEDGSTDDGTMREDARKQAREVHGLDDDDHDEGEGQNECGKSKQVEL</sequence>
<dbReference type="FunFam" id="3.30.1490.70:FF:000014">
    <property type="entry name" value="Predicted protein"/>
    <property type="match status" value="1"/>
</dbReference>
<dbReference type="InterPro" id="IPR012309">
    <property type="entry name" value="DNA_ligase_ATP-dep_C"/>
</dbReference>
<feature type="compositionally biased region" description="Low complexity" evidence="9">
    <location>
        <begin position="732"/>
        <end position="742"/>
    </location>
</feature>
<feature type="region of interest" description="Disordered" evidence="9">
    <location>
        <begin position="2205"/>
        <end position="2262"/>
    </location>
</feature>
<dbReference type="Pfam" id="PF04679">
    <property type="entry name" value="DNA_ligase_A_C"/>
    <property type="match status" value="1"/>
</dbReference>
<dbReference type="EMBL" id="CM008967">
    <property type="protein sequence ID" value="PNW82285.1"/>
    <property type="molecule type" value="Genomic_DNA"/>
</dbReference>
<evidence type="ECO:0000256" key="7">
    <source>
        <dbReference type="ARBA" id="ARBA00023204"/>
    </source>
</evidence>
<evidence type="ECO:0000313" key="11">
    <source>
        <dbReference type="EMBL" id="PNW82285.1"/>
    </source>
</evidence>
<dbReference type="InterPro" id="IPR012308">
    <property type="entry name" value="DNA_ligase_ATP-dep_N"/>
</dbReference>
<dbReference type="PROSITE" id="PS00333">
    <property type="entry name" value="DNA_LIGASE_A2"/>
    <property type="match status" value="1"/>
</dbReference>
<dbReference type="InterPro" id="IPR036599">
    <property type="entry name" value="DNA_ligase_N_sf"/>
</dbReference>
<feature type="region of interest" description="Disordered" evidence="9">
    <location>
        <begin position="1782"/>
        <end position="1808"/>
    </location>
</feature>
<comment type="similarity">
    <text evidence="1">Belongs to the ATP-dependent DNA ligase family.</text>
</comment>
<feature type="region of interest" description="Disordered" evidence="9">
    <location>
        <begin position="418"/>
        <end position="455"/>
    </location>
</feature>
<feature type="compositionally biased region" description="Low complexity" evidence="9">
    <location>
        <begin position="2236"/>
        <end position="2252"/>
    </location>
</feature>
<keyword evidence="4" id="KW-0547">Nucleotide-binding</keyword>
<feature type="compositionally biased region" description="Gly residues" evidence="9">
    <location>
        <begin position="962"/>
        <end position="976"/>
    </location>
</feature>
<keyword evidence="3" id="KW-0235">DNA replication</keyword>
<evidence type="ECO:0000256" key="3">
    <source>
        <dbReference type="ARBA" id="ARBA00022705"/>
    </source>
</evidence>
<dbReference type="SUPFAM" id="SSF56281">
    <property type="entry name" value="Metallo-hydrolase/oxidoreductase"/>
    <property type="match status" value="1"/>
</dbReference>
<dbReference type="InterPro" id="IPR012310">
    <property type="entry name" value="DNA_ligase_ATP-dep_cent"/>
</dbReference>
<gene>
    <name evidence="11" type="ORF">CHLRE_06g278177v5</name>
</gene>
<keyword evidence="12" id="KW-1185">Reference proteome</keyword>
<feature type="compositionally biased region" description="Low complexity" evidence="9">
    <location>
        <begin position="1262"/>
        <end position="1273"/>
    </location>
</feature>
<dbReference type="Pfam" id="PF07522">
    <property type="entry name" value="DRMBL"/>
    <property type="match status" value="1"/>
</dbReference>
<feature type="compositionally biased region" description="Low complexity" evidence="9">
    <location>
        <begin position="1027"/>
        <end position="1042"/>
    </location>
</feature>
<keyword evidence="5" id="KW-0227">DNA damage</keyword>
<feature type="region of interest" description="Disordered" evidence="9">
    <location>
        <begin position="612"/>
        <end position="639"/>
    </location>
</feature>
<evidence type="ECO:0000259" key="10">
    <source>
        <dbReference type="PROSITE" id="PS50160"/>
    </source>
</evidence>
<dbReference type="SUPFAM" id="SSF50249">
    <property type="entry name" value="Nucleic acid-binding proteins"/>
    <property type="match status" value="1"/>
</dbReference>
<keyword evidence="8" id="KW-0539">Nucleus</keyword>
<dbReference type="OrthoDB" id="206088at2759"/>
<accession>A0A2K3DP21</accession>
<feature type="region of interest" description="Disordered" evidence="9">
    <location>
        <begin position="1188"/>
        <end position="1240"/>
    </location>
</feature>
<dbReference type="Pfam" id="PF04675">
    <property type="entry name" value="DNA_ligase_A_N"/>
    <property type="match status" value="1"/>
</dbReference>
<dbReference type="GO" id="GO:0006281">
    <property type="term" value="P:DNA repair"/>
    <property type="evidence" value="ECO:0007669"/>
    <property type="project" value="UniProtKB-KW"/>
</dbReference>
<feature type="compositionally biased region" description="Gly residues" evidence="9">
    <location>
        <begin position="7"/>
        <end position="29"/>
    </location>
</feature>
<keyword evidence="2" id="KW-0436">Ligase</keyword>
<dbReference type="GeneID" id="5723644"/>
<dbReference type="Gene3D" id="3.40.50.12650">
    <property type="match status" value="2"/>
</dbReference>
<feature type="compositionally biased region" description="Acidic residues" evidence="9">
    <location>
        <begin position="667"/>
        <end position="683"/>
    </location>
</feature>
<dbReference type="InterPro" id="IPR050191">
    <property type="entry name" value="ATP-dep_DNA_ligase"/>
</dbReference>
<feature type="region of interest" description="Disordered" evidence="9">
    <location>
        <begin position="1865"/>
        <end position="1935"/>
    </location>
</feature>
<feature type="domain" description="ATP-dependent DNA ligase family profile" evidence="10">
    <location>
        <begin position="2012"/>
        <end position="2073"/>
    </location>
</feature>
<feature type="compositionally biased region" description="Gly residues" evidence="9">
    <location>
        <begin position="1653"/>
        <end position="1673"/>
    </location>
</feature>
<feature type="compositionally biased region" description="Gly residues" evidence="9">
    <location>
        <begin position="323"/>
        <end position="336"/>
    </location>
</feature>
<feature type="compositionally biased region" description="Low complexity" evidence="9">
    <location>
        <begin position="1865"/>
        <end position="1889"/>
    </location>
</feature>
<dbReference type="InterPro" id="IPR011084">
    <property type="entry name" value="DRMBL"/>
</dbReference>
<feature type="region of interest" description="Disordered" evidence="9">
    <location>
        <begin position="2496"/>
        <end position="2557"/>
    </location>
</feature>
<feature type="compositionally biased region" description="Basic and acidic residues" evidence="9">
    <location>
        <begin position="2519"/>
        <end position="2535"/>
    </location>
</feature>
<feature type="region of interest" description="Disordered" evidence="9">
    <location>
        <begin position="1071"/>
        <end position="1165"/>
    </location>
</feature>
<feature type="compositionally biased region" description="Acidic residues" evidence="9">
    <location>
        <begin position="2536"/>
        <end position="2545"/>
    </location>
</feature>
<proteinExistence type="inferred from homology"/>
<feature type="compositionally biased region" description="Gly residues" evidence="9">
    <location>
        <begin position="906"/>
        <end position="915"/>
    </location>
</feature>
<feature type="compositionally biased region" description="Low complexity" evidence="9">
    <location>
        <begin position="1083"/>
        <end position="1098"/>
    </location>
</feature>
<dbReference type="Gene3D" id="1.10.3260.10">
    <property type="entry name" value="DNA ligase, ATP-dependent, N-terminal domain"/>
    <property type="match status" value="1"/>
</dbReference>
<feature type="compositionally biased region" description="Gly residues" evidence="9">
    <location>
        <begin position="760"/>
        <end position="775"/>
    </location>
</feature>
<dbReference type="FunCoup" id="A0A2K3DP21">
    <property type="interactions" value="18"/>
</dbReference>
<dbReference type="RefSeq" id="XP_042923820.1">
    <property type="nucleotide sequence ID" value="XM_043063115.1"/>
</dbReference>
<keyword evidence="7" id="KW-0234">DNA repair</keyword>
<feature type="region of interest" description="Disordered" evidence="9">
    <location>
        <begin position="1"/>
        <end position="29"/>
    </location>
</feature>
<dbReference type="GO" id="GO:0005634">
    <property type="term" value="C:nucleus"/>
    <property type="evidence" value="ECO:0000318"/>
    <property type="project" value="GO_Central"/>
</dbReference>
<evidence type="ECO:0000256" key="4">
    <source>
        <dbReference type="ARBA" id="ARBA00022741"/>
    </source>
</evidence>
<name>A0A2K3DP21_CHLRE</name>
<dbReference type="Proteomes" id="UP000006906">
    <property type="component" value="Chromosome 6"/>
</dbReference>
<feature type="region of interest" description="Disordered" evidence="9">
    <location>
        <begin position="2130"/>
        <end position="2149"/>
    </location>
</feature>
<organism evidence="11 12">
    <name type="scientific">Chlamydomonas reinhardtii</name>
    <name type="common">Chlamydomonas smithii</name>
    <dbReference type="NCBI Taxonomy" id="3055"/>
    <lineage>
        <taxon>Eukaryota</taxon>
        <taxon>Viridiplantae</taxon>
        <taxon>Chlorophyta</taxon>
        <taxon>core chlorophytes</taxon>
        <taxon>Chlorophyceae</taxon>
        <taxon>CS clade</taxon>
        <taxon>Chlamydomonadales</taxon>
        <taxon>Chlamydomonadaceae</taxon>
        <taxon>Chlamydomonas</taxon>
    </lineage>
</organism>
<feature type="compositionally biased region" description="Low complexity" evidence="9">
    <location>
        <begin position="991"/>
        <end position="1002"/>
    </location>
</feature>
<feature type="region of interest" description="Disordered" evidence="9">
    <location>
        <begin position="251"/>
        <end position="350"/>
    </location>
</feature>
<dbReference type="SUPFAM" id="SSF56091">
    <property type="entry name" value="DNA ligase/mRNA capping enzyme, catalytic domain"/>
    <property type="match status" value="2"/>
</dbReference>
<feature type="compositionally biased region" description="Low complexity" evidence="9">
    <location>
        <begin position="1285"/>
        <end position="1312"/>
    </location>
</feature>
<feature type="region of interest" description="Disordered" evidence="9">
    <location>
        <begin position="1257"/>
        <end position="1346"/>
    </location>
</feature>
<evidence type="ECO:0000313" key="12">
    <source>
        <dbReference type="Proteomes" id="UP000006906"/>
    </source>
</evidence>
<feature type="domain" description="ATP-dependent DNA ligase family profile" evidence="10">
    <location>
        <begin position="2267"/>
        <end position="2344"/>
    </location>
</feature>
<dbReference type="GO" id="GO:0006310">
    <property type="term" value="P:DNA recombination"/>
    <property type="evidence" value="ECO:0007669"/>
    <property type="project" value="InterPro"/>
</dbReference>
<dbReference type="Gene3D" id="2.40.50.140">
    <property type="entry name" value="Nucleic acid-binding proteins"/>
    <property type="match status" value="1"/>
</dbReference>
<dbReference type="STRING" id="3055.A0A2K3DP21"/>
<evidence type="ECO:0000256" key="8">
    <source>
        <dbReference type="ARBA" id="ARBA00023242"/>
    </source>
</evidence>
<dbReference type="InterPro" id="IPR012340">
    <property type="entry name" value="NA-bd_OB-fold"/>
</dbReference>
<feature type="region of interest" description="Disordered" evidence="9">
    <location>
        <begin position="2073"/>
        <end position="2099"/>
    </location>
</feature>